<dbReference type="EMBL" id="CYGV01001208">
    <property type="protein sequence ID" value="CUA70981.1"/>
    <property type="molecule type" value="Genomic_DNA"/>
</dbReference>
<sequence>MDLTLRDEYHSQSGEDGADTIRIVKFLRDFVIDFGPADLDGERLKINSTTASCKEEGEEHSAATHINNESEDVHDAGKGTHARRDDSDHSKIV</sequence>
<organism evidence="2 3">
    <name type="scientific">Rhizoctonia solani</name>
    <dbReference type="NCBI Taxonomy" id="456999"/>
    <lineage>
        <taxon>Eukaryota</taxon>
        <taxon>Fungi</taxon>
        <taxon>Dikarya</taxon>
        <taxon>Basidiomycota</taxon>
        <taxon>Agaricomycotina</taxon>
        <taxon>Agaricomycetes</taxon>
        <taxon>Cantharellales</taxon>
        <taxon>Ceratobasidiaceae</taxon>
        <taxon>Rhizoctonia</taxon>
    </lineage>
</organism>
<name>A0A0K6FXJ3_9AGAM</name>
<accession>A0A0K6FXJ3</accession>
<proteinExistence type="predicted"/>
<evidence type="ECO:0000313" key="2">
    <source>
        <dbReference type="EMBL" id="CUA70981.1"/>
    </source>
</evidence>
<evidence type="ECO:0000256" key="1">
    <source>
        <dbReference type="SAM" id="MobiDB-lite"/>
    </source>
</evidence>
<protein>
    <submittedName>
        <fullName evidence="2">Uncharacterized protein</fullName>
    </submittedName>
</protein>
<keyword evidence="3" id="KW-1185">Reference proteome</keyword>
<feature type="compositionally biased region" description="Basic and acidic residues" evidence="1">
    <location>
        <begin position="53"/>
        <end position="62"/>
    </location>
</feature>
<evidence type="ECO:0000313" key="3">
    <source>
        <dbReference type="Proteomes" id="UP000044841"/>
    </source>
</evidence>
<feature type="region of interest" description="Disordered" evidence="1">
    <location>
        <begin position="51"/>
        <end position="93"/>
    </location>
</feature>
<gene>
    <name evidence="2" type="ORF">RSOLAG22IIIB_09259</name>
</gene>
<dbReference type="AlphaFoldDB" id="A0A0K6FXJ3"/>
<dbReference type="Proteomes" id="UP000044841">
    <property type="component" value="Unassembled WGS sequence"/>
</dbReference>
<reference evidence="2 3" key="1">
    <citation type="submission" date="2015-07" db="EMBL/GenBank/DDBJ databases">
        <authorList>
            <person name="Noorani M."/>
        </authorList>
    </citation>
    <scope>NUCLEOTIDE SEQUENCE [LARGE SCALE GENOMIC DNA]</scope>
    <source>
        <strain evidence="2">BBA 69670</strain>
    </source>
</reference>
<feature type="compositionally biased region" description="Basic and acidic residues" evidence="1">
    <location>
        <begin position="71"/>
        <end position="93"/>
    </location>
</feature>